<protein>
    <submittedName>
        <fullName evidence="1">Uncharacterized protein</fullName>
    </submittedName>
</protein>
<gene>
    <name evidence="1" type="ORF">CRE_26684</name>
</gene>
<evidence type="ECO:0000313" key="1">
    <source>
        <dbReference type="EMBL" id="EFP04299.1"/>
    </source>
</evidence>
<dbReference type="EMBL" id="DS268453">
    <property type="protein sequence ID" value="EFP04299.1"/>
    <property type="molecule type" value="Genomic_DNA"/>
</dbReference>
<dbReference type="RefSeq" id="XP_003103241.2">
    <property type="nucleotide sequence ID" value="XM_003103193.2"/>
</dbReference>
<evidence type="ECO:0000313" key="2">
    <source>
        <dbReference type="Proteomes" id="UP000008281"/>
    </source>
</evidence>
<dbReference type="HOGENOM" id="CLU_3225116_0_0_1"/>
<proteinExistence type="predicted"/>
<dbReference type="GeneID" id="9818325"/>
<accession>E3MKZ1</accession>
<reference evidence="1" key="1">
    <citation type="submission" date="2007-07" db="EMBL/GenBank/DDBJ databases">
        <title>PCAP assembly of the Caenorhabditis remanei genome.</title>
        <authorList>
            <consortium name="The Caenorhabditis remanei Sequencing Consortium"/>
            <person name="Wilson R.K."/>
        </authorList>
    </citation>
    <scope>NUCLEOTIDE SEQUENCE [LARGE SCALE GENOMIC DNA]</scope>
    <source>
        <strain evidence="1">PB4641</strain>
    </source>
</reference>
<organism evidence="2">
    <name type="scientific">Caenorhabditis remanei</name>
    <name type="common">Caenorhabditis vulgaris</name>
    <dbReference type="NCBI Taxonomy" id="31234"/>
    <lineage>
        <taxon>Eukaryota</taxon>
        <taxon>Metazoa</taxon>
        <taxon>Ecdysozoa</taxon>
        <taxon>Nematoda</taxon>
        <taxon>Chromadorea</taxon>
        <taxon>Rhabditida</taxon>
        <taxon>Rhabditina</taxon>
        <taxon>Rhabditomorpha</taxon>
        <taxon>Rhabditoidea</taxon>
        <taxon>Rhabditidae</taxon>
        <taxon>Peloderinae</taxon>
        <taxon>Caenorhabditis</taxon>
    </lineage>
</organism>
<dbReference type="AlphaFoldDB" id="E3MKZ1"/>
<dbReference type="Proteomes" id="UP000008281">
    <property type="component" value="Unassembled WGS sequence"/>
</dbReference>
<dbReference type="CTD" id="9818325"/>
<keyword evidence="2" id="KW-1185">Reference proteome</keyword>
<sequence length="44" mass="4988">MKVPKETVRMYKLNSKEEVAIIGGFDIRRNDGVIATISFCQESI</sequence>
<dbReference type="InParanoid" id="E3MKZ1"/>
<dbReference type="KEGG" id="crq:GCK72_009166"/>
<name>E3MKZ1_CAERE</name>